<dbReference type="OrthoDB" id="2748837at2759"/>
<keyword evidence="2" id="KW-1185">Reference proteome</keyword>
<sequence length="52" mass="5963">QFYTINMDNASNCDTTADHLQRLIPNFRGQASRLRCFPHTVNLIAKVPLSSW</sequence>
<dbReference type="Proteomes" id="UP000823399">
    <property type="component" value="Unassembled WGS sequence"/>
</dbReference>
<dbReference type="AlphaFoldDB" id="A0A9P7FBY0"/>
<evidence type="ECO:0000313" key="2">
    <source>
        <dbReference type="Proteomes" id="UP000823399"/>
    </source>
</evidence>
<dbReference type="RefSeq" id="XP_041296009.1">
    <property type="nucleotide sequence ID" value="XM_041431037.1"/>
</dbReference>
<reference evidence="1" key="1">
    <citation type="journal article" date="2020" name="New Phytol.">
        <title>Comparative genomics reveals dynamic genome evolution in host specialist ectomycorrhizal fungi.</title>
        <authorList>
            <person name="Lofgren L.A."/>
            <person name="Nguyen N.H."/>
            <person name="Vilgalys R."/>
            <person name="Ruytinx J."/>
            <person name="Liao H.L."/>
            <person name="Branco S."/>
            <person name="Kuo A."/>
            <person name="LaButti K."/>
            <person name="Lipzen A."/>
            <person name="Andreopoulos W."/>
            <person name="Pangilinan J."/>
            <person name="Riley R."/>
            <person name="Hundley H."/>
            <person name="Na H."/>
            <person name="Barry K."/>
            <person name="Grigoriev I.V."/>
            <person name="Stajich J.E."/>
            <person name="Kennedy P.G."/>
        </authorList>
    </citation>
    <scope>NUCLEOTIDE SEQUENCE</scope>
    <source>
        <strain evidence="1">FC423</strain>
    </source>
</reference>
<name>A0A9P7FBY0_9AGAM</name>
<dbReference type="EMBL" id="JABBWM010000012">
    <property type="protein sequence ID" value="KAG2113622.1"/>
    <property type="molecule type" value="Genomic_DNA"/>
</dbReference>
<evidence type="ECO:0000313" key="1">
    <source>
        <dbReference type="EMBL" id="KAG2113622.1"/>
    </source>
</evidence>
<feature type="non-terminal residue" evidence="1">
    <location>
        <position position="1"/>
    </location>
</feature>
<protein>
    <submittedName>
        <fullName evidence="1">Uncharacterized protein</fullName>
    </submittedName>
</protein>
<gene>
    <name evidence="1" type="ORF">F5147DRAFT_571231</name>
</gene>
<comment type="caution">
    <text evidence="1">The sequence shown here is derived from an EMBL/GenBank/DDBJ whole genome shotgun (WGS) entry which is preliminary data.</text>
</comment>
<accession>A0A9P7FBY0</accession>
<dbReference type="GeneID" id="64693296"/>
<proteinExistence type="predicted"/>
<organism evidence="1 2">
    <name type="scientific">Suillus discolor</name>
    <dbReference type="NCBI Taxonomy" id="1912936"/>
    <lineage>
        <taxon>Eukaryota</taxon>
        <taxon>Fungi</taxon>
        <taxon>Dikarya</taxon>
        <taxon>Basidiomycota</taxon>
        <taxon>Agaricomycotina</taxon>
        <taxon>Agaricomycetes</taxon>
        <taxon>Agaricomycetidae</taxon>
        <taxon>Boletales</taxon>
        <taxon>Suillineae</taxon>
        <taxon>Suillaceae</taxon>
        <taxon>Suillus</taxon>
    </lineage>
</organism>